<proteinExistence type="predicted"/>
<dbReference type="AlphaFoldDB" id="A0A8G1VVU8"/>
<gene>
    <name evidence="2" type="ORF">BO72DRAFT_232289</name>
</gene>
<dbReference type="Gene3D" id="1.10.150.450">
    <property type="match status" value="1"/>
</dbReference>
<feature type="compositionally biased region" description="Polar residues" evidence="1">
    <location>
        <begin position="46"/>
        <end position="64"/>
    </location>
</feature>
<protein>
    <recommendedName>
        <fullName evidence="4">HAD-like protein</fullName>
    </recommendedName>
</protein>
<reference evidence="2 3" key="1">
    <citation type="submission" date="2018-02" db="EMBL/GenBank/DDBJ databases">
        <title>The genomes of Aspergillus section Nigri reveals drivers in fungal speciation.</title>
        <authorList>
            <consortium name="DOE Joint Genome Institute"/>
            <person name="Vesth T.C."/>
            <person name="Nybo J."/>
            <person name="Theobald S."/>
            <person name="Brandl J."/>
            <person name="Frisvad J.C."/>
            <person name="Nielsen K.F."/>
            <person name="Lyhne E.K."/>
            <person name="Kogle M.E."/>
            <person name="Kuo A."/>
            <person name="Riley R."/>
            <person name="Clum A."/>
            <person name="Nolan M."/>
            <person name="Lipzen A."/>
            <person name="Salamov A."/>
            <person name="Henrissat B."/>
            <person name="Wiebenga A."/>
            <person name="De vries R.P."/>
            <person name="Grigoriev I.V."/>
            <person name="Mortensen U.H."/>
            <person name="Andersen M.R."/>
            <person name="Baker S.E."/>
        </authorList>
    </citation>
    <scope>NUCLEOTIDE SEQUENCE [LARGE SCALE GENOMIC DNA]</scope>
    <source>
        <strain evidence="2 3">CBS 313.89</strain>
    </source>
</reference>
<dbReference type="Gene3D" id="3.40.50.1000">
    <property type="entry name" value="HAD superfamily/HAD-like"/>
    <property type="match status" value="1"/>
</dbReference>
<organism evidence="2 3">
    <name type="scientific">Aspergillus fijiensis CBS 313.89</name>
    <dbReference type="NCBI Taxonomy" id="1448319"/>
    <lineage>
        <taxon>Eukaryota</taxon>
        <taxon>Fungi</taxon>
        <taxon>Dikarya</taxon>
        <taxon>Ascomycota</taxon>
        <taxon>Pezizomycotina</taxon>
        <taxon>Eurotiomycetes</taxon>
        <taxon>Eurotiomycetidae</taxon>
        <taxon>Eurotiales</taxon>
        <taxon>Aspergillaceae</taxon>
        <taxon>Aspergillus</taxon>
    </lineage>
</organism>
<dbReference type="GeneID" id="63857193"/>
<dbReference type="OrthoDB" id="1065058at2759"/>
<dbReference type="VEuPathDB" id="FungiDB:BO72DRAFT_232289"/>
<keyword evidence="3" id="KW-1185">Reference proteome</keyword>
<dbReference type="EMBL" id="KZ824678">
    <property type="protein sequence ID" value="RAK73578.1"/>
    <property type="molecule type" value="Genomic_DNA"/>
</dbReference>
<evidence type="ECO:0000313" key="3">
    <source>
        <dbReference type="Proteomes" id="UP000249789"/>
    </source>
</evidence>
<evidence type="ECO:0000313" key="2">
    <source>
        <dbReference type="EMBL" id="RAK73578.1"/>
    </source>
</evidence>
<evidence type="ECO:0008006" key="4">
    <source>
        <dbReference type="Google" id="ProtNLM"/>
    </source>
</evidence>
<sequence>MNRPILRACYRSSFTSGAYPATQTLFSTPRFLTPLRAVLIPRNHRQLPQSRRTMTTTNNHQSASAPRDPRPIFFFDIDNCLYSRECNIHDEMQKLISELHP</sequence>
<dbReference type="Proteomes" id="UP000249789">
    <property type="component" value="Unassembled WGS sequence"/>
</dbReference>
<accession>A0A8G1VVU8</accession>
<dbReference type="RefSeq" id="XP_040797588.1">
    <property type="nucleotide sequence ID" value="XM_040939860.1"/>
</dbReference>
<dbReference type="InterPro" id="IPR023214">
    <property type="entry name" value="HAD_sf"/>
</dbReference>
<name>A0A8G1VVU8_9EURO</name>
<evidence type="ECO:0000256" key="1">
    <source>
        <dbReference type="SAM" id="MobiDB-lite"/>
    </source>
</evidence>
<feature type="region of interest" description="Disordered" evidence="1">
    <location>
        <begin position="42"/>
        <end position="68"/>
    </location>
</feature>